<reference evidence="1 2" key="1">
    <citation type="submission" date="2019-09" db="EMBL/GenBank/DDBJ databases">
        <authorList>
            <person name="Depoorter E."/>
        </authorList>
    </citation>
    <scope>NUCLEOTIDE SEQUENCE [LARGE SCALE GENOMIC DNA]</scope>
    <source>
        <strain evidence="1">R-39750</strain>
    </source>
</reference>
<dbReference type="Proteomes" id="UP000494110">
    <property type="component" value="Unassembled WGS sequence"/>
</dbReference>
<gene>
    <name evidence="1" type="ORF">BLA39750_02884</name>
</gene>
<protein>
    <recommendedName>
        <fullName evidence="3">GNAT family N-acetyltransferase</fullName>
    </recommendedName>
</protein>
<dbReference type="InterPro" id="IPR016181">
    <property type="entry name" value="Acyl_CoA_acyltransferase"/>
</dbReference>
<dbReference type="RefSeq" id="WP_175012773.1">
    <property type="nucleotide sequence ID" value="NZ_CABVQN010000012.1"/>
</dbReference>
<evidence type="ECO:0000313" key="1">
    <source>
        <dbReference type="EMBL" id="VWD05870.1"/>
    </source>
</evidence>
<dbReference type="SUPFAM" id="SSF55729">
    <property type="entry name" value="Acyl-CoA N-acyltransferases (Nat)"/>
    <property type="match status" value="1"/>
</dbReference>
<proteinExistence type="predicted"/>
<evidence type="ECO:0008006" key="3">
    <source>
        <dbReference type="Google" id="ProtNLM"/>
    </source>
</evidence>
<organism evidence="1 2">
    <name type="scientific">Burkholderia lata (strain ATCC 17760 / DSM 23089 / LMG 22485 / NCIMB 9086 / R18194 / 383)</name>
    <dbReference type="NCBI Taxonomy" id="482957"/>
    <lineage>
        <taxon>Bacteria</taxon>
        <taxon>Pseudomonadati</taxon>
        <taxon>Pseudomonadota</taxon>
        <taxon>Betaproteobacteria</taxon>
        <taxon>Burkholderiales</taxon>
        <taxon>Burkholderiaceae</taxon>
        <taxon>Burkholderia</taxon>
        <taxon>Burkholderia cepacia complex</taxon>
    </lineage>
</organism>
<sequence>MSVTSEFTTTLPETAPLLRRHAEILRRPGMPAALPVVSGRAAAFRAQLLERALQWVARRIVQGIDDRGAIRFKAVRRRSDWDAIRGLRRDVYAATIPYMLTVLDETGADEYDHRSIVFGVWLHGRAVATVRYTQWPFEVTRYVSTATLANSVPLEDCDRTLEFSRLLIAPDAGVNRLMPALITYSGLTILFNTSFRRYIGYAKLAVVRKLNRFHCSTGPHTFRIPERGEHEYALVIGDFLTDARHFVKRTFRFAPVVHLLSRLLPRS</sequence>
<name>A0A6P2X8S9_BURL3</name>
<dbReference type="Gene3D" id="3.40.630.30">
    <property type="match status" value="1"/>
</dbReference>
<evidence type="ECO:0000313" key="2">
    <source>
        <dbReference type="Proteomes" id="UP000494110"/>
    </source>
</evidence>
<dbReference type="EMBL" id="CABVQN010000012">
    <property type="protein sequence ID" value="VWD05870.1"/>
    <property type="molecule type" value="Genomic_DNA"/>
</dbReference>
<dbReference type="AlphaFoldDB" id="A0A6P2X8S9"/>
<accession>A0A6P2X8S9</accession>